<keyword evidence="3" id="KW-1185">Reference proteome</keyword>
<keyword evidence="1" id="KW-0812">Transmembrane</keyword>
<dbReference type="AlphaFoldDB" id="A0A4S1DTM9"/>
<keyword evidence="1" id="KW-0472">Membrane</keyword>
<reference evidence="2 3" key="1">
    <citation type="submission" date="2019-04" db="EMBL/GenBank/DDBJ databases">
        <authorList>
            <person name="Liu A."/>
        </authorList>
    </citation>
    <scope>NUCLEOTIDE SEQUENCE [LARGE SCALE GENOMIC DNA]</scope>
    <source>
        <strain evidence="2 3">RZ03</strain>
    </source>
</reference>
<dbReference type="RefSeq" id="WP_135878650.1">
    <property type="nucleotide sequence ID" value="NZ_SRSO01000035.1"/>
</dbReference>
<keyword evidence="1" id="KW-1133">Transmembrane helix</keyword>
<evidence type="ECO:0000313" key="3">
    <source>
        <dbReference type="Proteomes" id="UP000307602"/>
    </source>
</evidence>
<feature type="transmembrane region" description="Helical" evidence="1">
    <location>
        <begin position="93"/>
        <end position="114"/>
    </location>
</feature>
<feature type="transmembrane region" description="Helical" evidence="1">
    <location>
        <begin position="63"/>
        <end position="81"/>
    </location>
</feature>
<proteinExistence type="predicted"/>
<feature type="transmembrane region" description="Helical" evidence="1">
    <location>
        <begin position="7"/>
        <end position="29"/>
    </location>
</feature>
<name>A0A4S1DTM9_9FLAO</name>
<organism evidence="2 3">
    <name type="scientific">Flavivirga rizhaonensis</name>
    <dbReference type="NCBI Taxonomy" id="2559571"/>
    <lineage>
        <taxon>Bacteria</taxon>
        <taxon>Pseudomonadati</taxon>
        <taxon>Bacteroidota</taxon>
        <taxon>Flavobacteriia</taxon>
        <taxon>Flavobacteriales</taxon>
        <taxon>Flavobacteriaceae</taxon>
        <taxon>Flavivirga</taxon>
    </lineage>
</organism>
<evidence type="ECO:0000256" key="1">
    <source>
        <dbReference type="SAM" id="Phobius"/>
    </source>
</evidence>
<dbReference type="EMBL" id="SRSO01000035">
    <property type="protein sequence ID" value="TGV00732.1"/>
    <property type="molecule type" value="Genomic_DNA"/>
</dbReference>
<comment type="caution">
    <text evidence="2">The sequence shown here is derived from an EMBL/GenBank/DDBJ whole genome shotgun (WGS) entry which is preliminary data.</text>
</comment>
<gene>
    <name evidence="2" type="ORF">EM932_18265</name>
</gene>
<evidence type="ECO:0000313" key="2">
    <source>
        <dbReference type="EMBL" id="TGV00732.1"/>
    </source>
</evidence>
<accession>A0A4S1DTM9</accession>
<dbReference type="Proteomes" id="UP000307602">
    <property type="component" value="Unassembled WGS sequence"/>
</dbReference>
<protein>
    <submittedName>
        <fullName evidence="2">Uncharacterized protein</fullName>
    </submittedName>
</protein>
<dbReference type="OrthoDB" id="1440331at2"/>
<sequence length="115" mass="13440">MKIWNKIFFGLGIIPYCFILPILTFYFHAGKILGHLPSYNQPDPKTLEIYATYSPVVNLTTLTWFYSFVIWLVISIIYLIIFRKNIYWKPLKLSAVGQLIALGIVFSGILEWYID</sequence>